<dbReference type="OrthoDB" id="4727494at2"/>
<dbReference type="AlphaFoldDB" id="A0A447GEK3"/>
<evidence type="ECO:0000259" key="3">
    <source>
        <dbReference type="Pfam" id="PF12484"/>
    </source>
</evidence>
<dbReference type="RefSeq" id="WP_158016876.1">
    <property type="nucleotide sequence ID" value="NZ_CBCSKE010000056.1"/>
</dbReference>
<evidence type="ECO:0000256" key="1">
    <source>
        <dbReference type="ARBA" id="ARBA00010652"/>
    </source>
</evidence>
<dbReference type="Pfam" id="PF00823">
    <property type="entry name" value="PPE"/>
    <property type="match status" value="1"/>
</dbReference>
<keyword evidence="5" id="KW-1185">Reference proteome</keyword>
<evidence type="ECO:0000313" key="5">
    <source>
        <dbReference type="Proteomes" id="UP000269998"/>
    </source>
</evidence>
<evidence type="ECO:0000313" key="4">
    <source>
        <dbReference type="EMBL" id="VDM88893.1"/>
    </source>
</evidence>
<reference evidence="5" key="1">
    <citation type="submission" date="2018-02" db="EMBL/GenBank/DDBJ databases">
        <authorList>
            <person name="Seth-Smith MB H."/>
            <person name="Seth-Smith H."/>
        </authorList>
    </citation>
    <scope>NUCLEOTIDE SEQUENCE [LARGE SCALE GENOMIC DNA]</scope>
</reference>
<evidence type="ECO:0000259" key="2">
    <source>
        <dbReference type="Pfam" id="PF00823"/>
    </source>
</evidence>
<dbReference type="Pfam" id="PF12484">
    <property type="entry name" value="PPE-SVP"/>
    <property type="match status" value="1"/>
</dbReference>
<dbReference type="SUPFAM" id="SSF140459">
    <property type="entry name" value="PE/PPE dimer-like"/>
    <property type="match status" value="1"/>
</dbReference>
<name>A0A447GEK3_9MYCO</name>
<dbReference type="Proteomes" id="UP000269998">
    <property type="component" value="Chromosome"/>
</dbReference>
<proteinExistence type="inferred from homology"/>
<comment type="similarity">
    <text evidence="1">Belongs to the mycobacterial PPE family.</text>
</comment>
<organism evidence="4 5">
    <name type="scientific">Mycobacterium basiliense</name>
    <dbReference type="NCBI Taxonomy" id="2094119"/>
    <lineage>
        <taxon>Bacteria</taxon>
        <taxon>Bacillati</taxon>
        <taxon>Actinomycetota</taxon>
        <taxon>Actinomycetes</taxon>
        <taxon>Mycobacteriales</taxon>
        <taxon>Mycobacteriaceae</taxon>
        <taxon>Mycobacterium</taxon>
    </lineage>
</organism>
<dbReference type="EMBL" id="LR130759">
    <property type="protein sequence ID" value="VDM88893.1"/>
    <property type="molecule type" value="Genomic_DNA"/>
</dbReference>
<accession>A0A447GEK3</accession>
<gene>
    <name evidence="4" type="ORF">MB901379_02459</name>
</gene>
<dbReference type="InterPro" id="IPR000030">
    <property type="entry name" value="PPE_dom"/>
</dbReference>
<dbReference type="InterPro" id="IPR038332">
    <property type="entry name" value="PPE_sf"/>
</dbReference>
<feature type="domain" description="PPE family C-terminal" evidence="3">
    <location>
        <begin position="323"/>
        <end position="402"/>
    </location>
</feature>
<dbReference type="PANTHER" id="PTHR46766">
    <property type="entry name" value="GLUTAMINE-RICH PROTEIN 2"/>
    <property type="match status" value="1"/>
</dbReference>
<feature type="domain" description="PPE" evidence="2">
    <location>
        <begin position="4"/>
        <end position="166"/>
    </location>
</feature>
<dbReference type="InterPro" id="IPR022171">
    <property type="entry name" value="PPE_C"/>
</dbReference>
<dbReference type="PANTHER" id="PTHR46766:SF1">
    <property type="entry name" value="GLUTAMINE-RICH PROTEIN 2"/>
    <property type="match status" value="1"/>
</dbReference>
<dbReference type="Gene3D" id="1.20.1260.20">
    <property type="entry name" value="PPE superfamily"/>
    <property type="match status" value="1"/>
</dbReference>
<sequence>MAIDFGTLPPEVTSTMMYSGPGSSSMVAAASAWNALAAELASTAQGYITVLTQLASEEWLGPASGTMVQAVQPYVTWMTATAAQAEQAAIQARAAAAAFDTAFASVVPPPLIAANRAELAQALQTNLFGLNNGVIAQLEAQYAEMWAQDSSAMYSYAGSSAAATKVEAFSNAPEIANQAGTASQAAAVTAAQAGPAATVQGYLNQITSQLGQLATPAGTSSLVSQIGASNPILTEIWFLLTGQTVLPNNLGTFMQGYSNYASFFYNTEGLPYFSVGMGNFGIQMAKTAGLLNTAAPAAAAAIPTPPGIGGILGAGAGAGSQVAAGLGSGAHVGSLAVPASWPGATVASAVRPAVQAISEPITAPDAGAANVVGGMPVAGTGAGRGLGSGPKYGFKPTVMARPLPAG</sequence>
<dbReference type="KEGG" id="mbai:MB901379_02459"/>
<protein>
    <submittedName>
        <fullName evidence="4">Putative PPE family protein PPE29</fullName>
    </submittedName>
</protein>
<dbReference type="GO" id="GO:0052572">
    <property type="term" value="P:response to host immune response"/>
    <property type="evidence" value="ECO:0007669"/>
    <property type="project" value="TreeGrafter"/>
</dbReference>